<reference evidence="3 4" key="1">
    <citation type="journal article" date="2023" name="Sci. Data">
        <title>Genome assembly of the Korean intertidal mud-creeper Batillaria attramentaria.</title>
        <authorList>
            <person name="Patra A.K."/>
            <person name="Ho P.T."/>
            <person name="Jun S."/>
            <person name="Lee S.J."/>
            <person name="Kim Y."/>
            <person name="Won Y.J."/>
        </authorList>
    </citation>
    <scope>NUCLEOTIDE SEQUENCE [LARGE SCALE GENOMIC DNA]</scope>
    <source>
        <strain evidence="3">Wonlab-2016</strain>
    </source>
</reference>
<dbReference type="InterPro" id="IPR024280">
    <property type="entry name" value="FAM167"/>
</dbReference>
<evidence type="ECO:0000256" key="2">
    <source>
        <dbReference type="SAM" id="MobiDB-lite"/>
    </source>
</evidence>
<evidence type="ECO:0000256" key="1">
    <source>
        <dbReference type="ARBA" id="ARBA00005489"/>
    </source>
</evidence>
<dbReference type="AlphaFoldDB" id="A0ABD0KJQ7"/>
<dbReference type="Pfam" id="PF11652">
    <property type="entry name" value="FAM167"/>
    <property type="match status" value="1"/>
</dbReference>
<dbReference type="PANTHER" id="PTHR32289:SF1">
    <property type="entry name" value="PROTEIN FAM167A-LIKE"/>
    <property type="match status" value="1"/>
</dbReference>
<proteinExistence type="inferred from homology"/>
<protein>
    <recommendedName>
        <fullName evidence="5">Protein FAM167A</fullName>
    </recommendedName>
</protein>
<keyword evidence="4" id="KW-1185">Reference proteome</keyword>
<gene>
    <name evidence="3" type="ORF">BaRGS_00021425</name>
</gene>
<organism evidence="3 4">
    <name type="scientific">Batillaria attramentaria</name>
    <dbReference type="NCBI Taxonomy" id="370345"/>
    <lineage>
        <taxon>Eukaryota</taxon>
        <taxon>Metazoa</taxon>
        <taxon>Spiralia</taxon>
        <taxon>Lophotrochozoa</taxon>
        <taxon>Mollusca</taxon>
        <taxon>Gastropoda</taxon>
        <taxon>Caenogastropoda</taxon>
        <taxon>Sorbeoconcha</taxon>
        <taxon>Cerithioidea</taxon>
        <taxon>Batillariidae</taxon>
        <taxon>Batillaria</taxon>
    </lineage>
</organism>
<dbReference type="Proteomes" id="UP001519460">
    <property type="component" value="Unassembled WGS sequence"/>
</dbReference>
<dbReference type="EMBL" id="JACVVK020000166">
    <property type="protein sequence ID" value="KAK7487336.1"/>
    <property type="molecule type" value="Genomic_DNA"/>
</dbReference>
<evidence type="ECO:0000313" key="3">
    <source>
        <dbReference type="EMBL" id="KAK7487336.1"/>
    </source>
</evidence>
<comment type="similarity">
    <text evidence="1">Belongs to the FAM167 (SEC) family.</text>
</comment>
<evidence type="ECO:0008006" key="5">
    <source>
        <dbReference type="Google" id="ProtNLM"/>
    </source>
</evidence>
<dbReference type="PANTHER" id="PTHR32289">
    <property type="entry name" value="PROTEIN FAM167A"/>
    <property type="match status" value="1"/>
</dbReference>
<comment type="caution">
    <text evidence="3">The sequence shown here is derived from an EMBL/GenBank/DDBJ whole genome shotgun (WGS) entry which is preliminary data.</text>
</comment>
<accession>A0ABD0KJQ7</accession>
<sequence length="252" mass="29061">MGGKRELRRCMSMLDAPEQVSDELRNRAATLINHVTTVCPVTIQIDECSDDESRDFNKSTENGDVSKSGRKHQEQNNNYGWPVRLSPTLPRRSSPNFLEAPENCDLSHVKATAIRLNLRTRRSSFLEWQAACARAPPQLPPSDDIKDRLTSERKERINDALDWLKTELTEMRSMDQHLARQLLSLRHDIHQLRLRRSCQLHRDLLDDVQSEFEEQEELSDVLDLPNSMLSDTPLKQLGVTRMNISARRFSTC</sequence>
<evidence type="ECO:0000313" key="4">
    <source>
        <dbReference type="Proteomes" id="UP001519460"/>
    </source>
</evidence>
<name>A0ABD0KJQ7_9CAEN</name>
<dbReference type="InterPro" id="IPR051771">
    <property type="entry name" value="FAM167_domain"/>
</dbReference>
<feature type="region of interest" description="Disordered" evidence="2">
    <location>
        <begin position="51"/>
        <end position="87"/>
    </location>
</feature>